<keyword evidence="1" id="KW-0812">Transmembrane</keyword>
<evidence type="ECO:0000313" key="2">
    <source>
        <dbReference type="EMBL" id="MCX3267347.1"/>
    </source>
</evidence>
<evidence type="ECO:0000313" key="3">
    <source>
        <dbReference type="Proteomes" id="UP001142592"/>
    </source>
</evidence>
<keyword evidence="1" id="KW-1133">Transmembrane helix</keyword>
<evidence type="ECO:0000256" key="1">
    <source>
        <dbReference type="SAM" id="Phobius"/>
    </source>
</evidence>
<comment type="caution">
    <text evidence="2">The sequence shown here is derived from an EMBL/GenBank/DDBJ whole genome shotgun (WGS) entry which is preliminary data.</text>
</comment>
<dbReference type="EMBL" id="JAPJUH010000007">
    <property type="protein sequence ID" value="MCX3267347.1"/>
    <property type="molecule type" value="Genomic_DNA"/>
</dbReference>
<keyword evidence="1" id="KW-0472">Membrane</keyword>
<protein>
    <submittedName>
        <fullName evidence="2">Uncharacterized protein</fullName>
    </submittedName>
</protein>
<accession>A0A9X3DGQ6</accession>
<feature type="transmembrane region" description="Helical" evidence="1">
    <location>
        <begin position="16"/>
        <end position="38"/>
    </location>
</feature>
<organism evidence="2 3">
    <name type="scientific">Pedobacter agri</name>
    <dbReference type="NCBI Taxonomy" id="454586"/>
    <lineage>
        <taxon>Bacteria</taxon>
        <taxon>Pseudomonadati</taxon>
        <taxon>Bacteroidota</taxon>
        <taxon>Sphingobacteriia</taxon>
        <taxon>Sphingobacteriales</taxon>
        <taxon>Sphingobacteriaceae</taxon>
        <taxon>Pedobacter</taxon>
    </lineage>
</organism>
<name>A0A9X3DGQ6_9SPHI</name>
<reference evidence="2" key="1">
    <citation type="submission" date="2022-11" db="EMBL/GenBank/DDBJ databases">
        <authorList>
            <person name="Graham C."/>
            <person name="Newman J.D."/>
        </authorList>
    </citation>
    <scope>NUCLEOTIDE SEQUENCE</scope>
    <source>
        <strain evidence="2">DSM 19486</strain>
    </source>
</reference>
<keyword evidence="3" id="KW-1185">Reference proteome</keyword>
<dbReference type="Proteomes" id="UP001142592">
    <property type="component" value="Unassembled WGS sequence"/>
</dbReference>
<proteinExistence type="predicted"/>
<dbReference type="RefSeq" id="WP_157258823.1">
    <property type="nucleotide sequence ID" value="NZ_JAPJUH010000007.1"/>
</dbReference>
<dbReference type="AlphaFoldDB" id="A0A9X3DGQ6"/>
<gene>
    <name evidence="2" type="ORF">OQZ29_21470</name>
</gene>
<sequence>MEQGRRPEQMEYSAKASFYCILIAFLLALTFSVIQPFFPDEVGAVELAVKNIIAVESH</sequence>